<evidence type="ECO:0000313" key="2">
    <source>
        <dbReference type="Proteomes" id="UP001501565"/>
    </source>
</evidence>
<organism evidence="1 2">
    <name type="scientific">Litoribacillus peritrichatus</name>
    <dbReference type="NCBI Taxonomy" id="718191"/>
    <lineage>
        <taxon>Bacteria</taxon>
        <taxon>Pseudomonadati</taxon>
        <taxon>Pseudomonadota</taxon>
        <taxon>Gammaproteobacteria</taxon>
        <taxon>Oceanospirillales</taxon>
        <taxon>Oceanospirillaceae</taxon>
        <taxon>Litoribacillus</taxon>
    </lineage>
</organism>
<gene>
    <name evidence="1" type="ORF">GCM10022277_09030</name>
</gene>
<dbReference type="Gene3D" id="3.40.50.300">
    <property type="entry name" value="P-loop containing nucleotide triphosphate hydrolases"/>
    <property type="match status" value="1"/>
</dbReference>
<dbReference type="EMBL" id="BAABBN010000004">
    <property type="protein sequence ID" value="GAA3916488.1"/>
    <property type="molecule type" value="Genomic_DNA"/>
</dbReference>
<name>A0ABP7M823_9GAMM</name>
<evidence type="ECO:0000313" key="1">
    <source>
        <dbReference type="EMBL" id="GAA3916488.1"/>
    </source>
</evidence>
<dbReference type="PANTHER" id="PTHR37816">
    <property type="entry name" value="YALI0E33011P"/>
    <property type="match status" value="1"/>
</dbReference>
<dbReference type="InterPro" id="IPR052922">
    <property type="entry name" value="Cytidylate_Kinase-2"/>
</dbReference>
<evidence type="ECO:0008006" key="3">
    <source>
        <dbReference type="Google" id="ProtNLM"/>
    </source>
</evidence>
<dbReference type="SUPFAM" id="SSF52540">
    <property type="entry name" value="P-loop containing nucleoside triphosphate hydrolases"/>
    <property type="match status" value="1"/>
</dbReference>
<reference evidence="2" key="1">
    <citation type="journal article" date="2019" name="Int. J. Syst. Evol. Microbiol.">
        <title>The Global Catalogue of Microorganisms (GCM) 10K type strain sequencing project: providing services to taxonomists for standard genome sequencing and annotation.</title>
        <authorList>
            <consortium name="The Broad Institute Genomics Platform"/>
            <consortium name="The Broad Institute Genome Sequencing Center for Infectious Disease"/>
            <person name="Wu L."/>
            <person name="Ma J."/>
        </authorList>
    </citation>
    <scope>NUCLEOTIDE SEQUENCE [LARGE SCALE GENOMIC DNA]</scope>
    <source>
        <strain evidence="2">JCM 17551</strain>
    </source>
</reference>
<keyword evidence="2" id="KW-1185">Reference proteome</keyword>
<accession>A0ABP7M823</accession>
<protein>
    <recommendedName>
        <fullName evidence="3">Shikimate kinase</fullName>
    </recommendedName>
</protein>
<proteinExistence type="predicted"/>
<dbReference type="RefSeq" id="WP_344795926.1">
    <property type="nucleotide sequence ID" value="NZ_BAABBN010000004.1"/>
</dbReference>
<sequence>MQRVLVFGNSGSGKSTYAKRLKDTNGLAHLDLDSLAWQKESPTQRAPISVSQSEIKSFIQANPRWVIEGCYTDLLSLLVEEATEIVFMNLDVILCKENARQRPWEPHKYPSPADQDKNLSMLLEWIEQYHERDDEFSFQAHKNFYERFIGKKTIYHENPLFE</sequence>
<dbReference type="InterPro" id="IPR027417">
    <property type="entry name" value="P-loop_NTPase"/>
</dbReference>
<dbReference type="PANTHER" id="PTHR37816:SF1">
    <property type="entry name" value="TOXIN"/>
    <property type="match status" value="1"/>
</dbReference>
<comment type="caution">
    <text evidence="1">The sequence shown here is derived from an EMBL/GenBank/DDBJ whole genome shotgun (WGS) entry which is preliminary data.</text>
</comment>
<dbReference type="Proteomes" id="UP001501565">
    <property type="component" value="Unassembled WGS sequence"/>
</dbReference>